<dbReference type="PROSITE" id="PS51194">
    <property type="entry name" value="HELICASE_CTER"/>
    <property type="match status" value="1"/>
</dbReference>
<feature type="short sequence motif" description="Q motif" evidence="10">
    <location>
        <begin position="2"/>
        <end position="30"/>
    </location>
</feature>
<dbReference type="PANTHER" id="PTHR47959">
    <property type="entry name" value="ATP-DEPENDENT RNA HELICASE RHLE-RELATED"/>
    <property type="match status" value="1"/>
</dbReference>
<keyword evidence="4 11" id="KW-0378">Hydrolase</keyword>
<dbReference type="RefSeq" id="WP_117142499.1">
    <property type="nucleotide sequence ID" value="NZ_CAKXKJ010000007.1"/>
</dbReference>
<dbReference type="Pfam" id="PF00271">
    <property type="entry name" value="Helicase_C"/>
    <property type="match status" value="1"/>
</dbReference>
<evidence type="ECO:0000256" key="3">
    <source>
        <dbReference type="ARBA" id="ARBA00022741"/>
    </source>
</evidence>
<feature type="region of interest" description="Disordered" evidence="12">
    <location>
        <begin position="391"/>
        <end position="474"/>
    </location>
</feature>
<dbReference type="SMART" id="SM00490">
    <property type="entry name" value="HELICc"/>
    <property type="match status" value="1"/>
</dbReference>
<evidence type="ECO:0000256" key="11">
    <source>
        <dbReference type="RuleBase" id="RU000492"/>
    </source>
</evidence>
<dbReference type="Proteomes" id="UP000260649">
    <property type="component" value="Unassembled WGS sequence"/>
</dbReference>
<comment type="catalytic activity">
    <reaction evidence="8">
        <text>ATP + H2O = ADP + phosphate + H(+)</text>
        <dbReference type="Rhea" id="RHEA:13065"/>
        <dbReference type="ChEBI" id="CHEBI:15377"/>
        <dbReference type="ChEBI" id="CHEBI:15378"/>
        <dbReference type="ChEBI" id="CHEBI:30616"/>
        <dbReference type="ChEBI" id="CHEBI:43474"/>
        <dbReference type="ChEBI" id="CHEBI:456216"/>
        <dbReference type="EC" id="3.6.4.13"/>
    </reaction>
</comment>
<dbReference type="PANTHER" id="PTHR47959:SF13">
    <property type="entry name" value="ATP-DEPENDENT RNA HELICASE RHLE"/>
    <property type="match status" value="1"/>
</dbReference>
<evidence type="ECO:0000256" key="1">
    <source>
        <dbReference type="ARBA" id="ARBA00012552"/>
    </source>
</evidence>
<dbReference type="InterPro" id="IPR044742">
    <property type="entry name" value="DEAD/DEAH_RhlB"/>
</dbReference>
<dbReference type="SUPFAM" id="SSF52540">
    <property type="entry name" value="P-loop containing nucleoside triphosphate hydrolases"/>
    <property type="match status" value="1"/>
</dbReference>
<proteinExistence type="inferred from homology"/>
<gene>
    <name evidence="16" type="ORF">DV520_08985</name>
</gene>
<keyword evidence="2" id="KW-0963">Cytoplasm</keyword>
<dbReference type="InterPro" id="IPR014014">
    <property type="entry name" value="RNA_helicase_DEAD_Q_motif"/>
</dbReference>
<evidence type="ECO:0000256" key="2">
    <source>
        <dbReference type="ARBA" id="ARBA00022490"/>
    </source>
</evidence>
<keyword evidence="17" id="KW-1185">Reference proteome</keyword>
<evidence type="ECO:0000256" key="8">
    <source>
        <dbReference type="ARBA" id="ARBA00047984"/>
    </source>
</evidence>
<sequence length="620" mass="67304">MTSFASLGITEPILTALTDYGYAEPTVIQEKAIPAGIAGRDVLGSAQTGTGKTCAFGVPILQRLAQGGRGRTIRALILTPTRELAIQIDENLHAYGKNLPLTEAVIFGGVGQAPQVDQLKRGVDILTATPGRLLDLAGQGLLDLSKVEIFVLDEADRMLDMGFIHDVRKVIRLLPQKKQTMFFSATLPPEILDLVDTLLHDPVKVAAAPVSSPVEVIRQEVCLVDRKNKTALLLEILEQEQVKSALVFTRTKHGADKVARDLTRRGVAAAAIHGNKSQTARQESLRKFKEGKLRVLVATDIAARGLDIEELSYVFNYNLSEVPETYIHRIGRTGRAGRGGTAISFCDYGEMPMLKDIEKLLKKPIPRRAHDYPMEVFEVPVKDAKGRVVNPEDAEARQAAREKHAAQRKQAAEKAAEKAAQPLDAPADPAPGRKRRRGKGQGQAAAPQPPAQPPEKGEKARRTFPHGKQNLGNLEDFLAAQPVEEGAVSFSHRDPLEGEVIMDATARLLAAKPVYQYYKPGAAHGKRGKGDKKPKAQAQPAKPQPPEKTPKAAQAAQTRKAPKKGAPAPAKKGTGALGRPAARSGRGRGRIPPRVEPPKSRQKDSTEQKSLMKPFYIDHD</sequence>
<keyword evidence="6 11" id="KW-0067">ATP-binding</keyword>
<dbReference type="GO" id="GO:0005524">
    <property type="term" value="F:ATP binding"/>
    <property type="evidence" value="ECO:0007669"/>
    <property type="project" value="UniProtKB-KW"/>
</dbReference>
<dbReference type="InterPro" id="IPR000629">
    <property type="entry name" value="RNA-helicase_DEAD-box_CS"/>
</dbReference>
<feature type="domain" description="DEAD-box RNA helicase Q" evidence="15">
    <location>
        <begin position="2"/>
        <end position="30"/>
    </location>
</feature>
<organism evidence="16 17">
    <name type="scientific">Evtepia gabavorous</name>
    <dbReference type="NCBI Taxonomy" id="2211183"/>
    <lineage>
        <taxon>Bacteria</taxon>
        <taxon>Bacillati</taxon>
        <taxon>Bacillota</taxon>
        <taxon>Clostridia</taxon>
        <taxon>Eubacteriales</taxon>
        <taxon>Evtepia</taxon>
    </lineage>
</organism>
<comment type="caution">
    <text evidence="16">The sequence shown here is derived from an EMBL/GenBank/DDBJ whole genome shotgun (WGS) entry which is preliminary data.</text>
</comment>
<evidence type="ECO:0000256" key="12">
    <source>
        <dbReference type="SAM" id="MobiDB-lite"/>
    </source>
</evidence>
<keyword evidence="3 11" id="KW-0547">Nucleotide-binding</keyword>
<evidence type="ECO:0000256" key="6">
    <source>
        <dbReference type="ARBA" id="ARBA00022840"/>
    </source>
</evidence>
<dbReference type="PROSITE" id="PS51192">
    <property type="entry name" value="HELICASE_ATP_BIND_1"/>
    <property type="match status" value="1"/>
</dbReference>
<dbReference type="GO" id="GO:0003723">
    <property type="term" value="F:RNA binding"/>
    <property type="evidence" value="ECO:0007669"/>
    <property type="project" value="UniProtKB-ARBA"/>
</dbReference>
<dbReference type="GO" id="GO:0005829">
    <property type="term" value="C:cytosol"/>
    <property type="evidence" value="ECO:0007669"/>
    <property type="project" value="TreeGrafter"/>
</dbReference>
<dbReference type="InterPro" id="IPR050079">
    <property type="entry name" value="DEAD_box_RNA_helicase"/>
</dbReference>
<dbReference type="CDD" id="cd00268">
    <property type="entry name" value="DEADc"/>
    <property type="match status" value="1"/>
</dbReference>
<dbReference type="InterPro" id="IPR011545">
    <property type="entry name" value="DEAD/DEAH_box_helicase_dom"/>
</dbReference>
<dbReference type="CDD" id="cd18787">
    <property type="entry name" value="SF2_C_DEAD"/>
    <property type="match status" value="1"/>
</dbReference>
<dbReference type="InterPro" id="IPR014001">
    <property type="entry name" value="Helicase_ATP-bd"/>
</dbReference>
<dbReference type="PROSITE" id="PS00039">
    <property type="entry name" value="DEAD_ATP_HELICASE"/>
    <property type="match status" value="1"/>
</dbReference>
<feature type="compositionally biased region" description="Basic and acidic residues" evidence="12">
    <location>
        <begin position="394"/>
        <end position="417"/>
    </location>
</feature>
<name>A0A3E2B289_9FIRM</name>
<protein>
    <recommendedName>
        <fullName evidence="9">ATP-dependent RNA helicase CshA</fullName>
        <ecNumber evidence="1">3.6.4.13</ecNumber>
    </recommendedName>
</protein>
<dbReference type="FunFam" id="3.40.50.300:FF:000108">
    <property type="entry name" value="ATP-dependent RNA helicase RhlE"/>
    <property type="match status" value="1"/>
</dbReference>
<dbReference type="PROSITE" id="PS51195">
    <property type="entry name" value="Q_MOTIF"/>
    <property type="match status" value="1"/>
</dbReference>
<evidence type="ECO:0000256" key="10">
    <source>
        <dbReference type="PROSITE-ProRule" id="PRU00552"/>
    </source>
</evidence>
<dbReference type="GeneID" id="97995865"/>
<dbReference type="OrthoDB" id="9805696at2"/>
<keyword evidence="5 11" id="KW-0347">Helicase</keyword>
<feature type="domain" description="Helicase C-terminal" evidence="14">
    <location>
        <begin position="228"/>
        <end position="380"/>
    </location>
</feature>
<dbReference type="GO" id="GO:0016787">
    <property type="term" value="F:hydrolase activity"/>
    <property type="evidence" value="ECO:0007669"/>
    <property type="project" value="UniProtKB-KW"/>
</dbReference>
<dbReference type="Gene3D" id="3.40.50.300">
    <property type="entry name" value="P-loop containing nucleotide triphosphate hydrolases"/>
    <property type="match status" value="2"/>
</dbReference>
<dbReference type="EMBL" id="QQRQ01000016">
    <property type="protein sequence ID" value="RFT06129.1"/>
    <property type="molecule type" value="Genomic_DNA"/>
</dbReference>
<feature type="compositionally biased region" description="Low complexity" evidence="12">
    <location>
        <begin position="551"/>
        <end position="584"/>
    </location>
</feature>
<feature type="region of interest" description="Disordered" evidence="12">
    <location>
        <begin position="520"/>
        <end position="620"/>
    </location>
</feature>
<dbReference type="AlphaFoldDB" id="A0A3E2B289"/>
<reference evidence="16 17" key="1">
    <citation type="submission" date="2018-07" db="EMBL/GenBank/DDBJ databases">
        <title>GABA Modulating Bacteria of the Human Gut Microbiota.</title>
        <authorList>
            <person name="Strandwitz P."/>
            <person name="Kim K.H."/>
            <person name="Terekhova D."/>
            <person name="Liu J.K."/>
            <person name="Sharma A."/>
            <person name="Levering J."/>
            <person name="Mcdonald D."/>
            <person name="Dietrich D."/>
            <person name="Ramadhar T.R."/>
            <person name="Lekbua A."/>
            <person name="Mroue N."/>
            <person name="Liston C."/>
            <person name="Stewart E.J."/>
            <person name="Dubin M.J."/>
            <person name="Zengler K."/>
            <person name="Knight R."/>
            <person name="Gilbert J.A."/>
            <person name="Clardy J."/>
            <person name="Lewis K."/>
        </authorList>
    </citation>
    <scope>NUCLEOTIDE SEQUENCE [LARGE SCALE GENOMIC DNA]</scope>
    <source>
        <strain evidence="16 17">KLE1738</strain>
    </source>
</reference>
<comment type="similarity">
    <text evidence="7 11">Belongs to the DEAD box helicase family.</text>
</comment>
<evidence type="ECO:0000256" key="7">
    <source>
        <dbReference type="ARBA" id="ARBA00038437"/>
    </source>
</evidence>
<dbReference type="Pfam" id="PF00270">
    <property type="entry name" value="DEAD"/>
    <property type="match status" value="1"/>
</dbReference>
<feature type="compositionally biased region" description="Basic and acidic residues" evidence="12">
    <location>
        <begin position="596"/>
        <end position="607"/>
    </location>
</feature>
<accession>A0A3E2B289</accession>
<evidence type="ECO:0000256" key="5">
    <source>
        <dbReference type="ARBA" id="ARBA00022806"/>
    </source>
</evidence>
<evidence type="ECO:0000313" key="17">
    <source>
        <dbReference type="Proteomes" id="UP000260649"/>
    </source>
</evidence>
<dbReference type="GO" id="GO:0003724">
    <property type="term" value="F:RNA helicase activity"/>
    <property type="evidence" value="ECO:0007669"/>
    <property type="project" value="UniProtKB-EC"/>
</dbReference>
<dbReference type="InterPro" id="IPR001650">
    <property type="entry name" value="Helicase_C-like"/>
</dbReference>
<feature type="compositionally biased region" description="Low complexity" evidence="12">
    <location>
        <begin position="418"/>
        <end position="427"/>
    </location>
</feature>
<dbReference type="InterPro" id="IPR027417">
    <property type="entry name" value="P-loop_NTPase"/>
</dbReference>
<dbReference type="EC" id="3.6.4.13" evidence="1"/>
<evidence type="ECO:0000256" key="9">
    <source>
        <dbReference type="ARBA" id="ARBA00067932"/>
    </source>
</evidence>
<evidence type="ECO:0000313" key="16">
    <source>
        <dbReference type="EMBL" id="RFT06129.1"/>
    </source>
</evidence>
<evidence type="ECO:0000259" key="13">
    <source>
        <dbReference type="PROSITE" id="PS51192"/>
    </source>
</evidence>
<dbReference type="SMART" id="SM00487">
    <property type="entry name" value="DEXDc"/>
    <property type="match status" value="1"/>
</dbReference>
<evidence type="ECO:0000259" key="14">
    <source>
        <dbReference type="PROSITE" id="PS51194"/>
    </source>
</evidence>
<evidence type="ECO:0000259" key="15">
    <source>
        <dbReference type="PROSITE" id="PS51195"/>
    </source>
</evidence>
<evidence type="ECO:0000256" key="4">
    <source>
        <dbReference type="ARBA" id="ARBA00022801"/>
    </source>
</evidence>
<feature type="domain" description="Helicase ATP-binding" evidence="13">
    <location>
        <begin position="33"/>
        <end position="205"/>
    </location>
</feature>